<dbReference type="SUPFAM" id="SSF81296">
    <property type="entry name" value="E set domains"/>
    <property type="match status" value="1"/>
</dbReference>
<protein>
    <recommendedName>
        <fullName evidence="3">IPT/TIG domain-containing protein</fullName>
    </recommendedName>
</protein>
<proteinExistence type="predicted"/>
<evidence type="ECO:0000256" key="1">
    <source>
        <dbReference type="ARBA" id="ARBA00023043"/>
    </source>
</evidence>
<evidence type="ECO:0000256" key="2">
    <source>
        <dbReference type="SAM" id="MobiDB-lite"/>
    </source>
</evidence>
<dbReference type="Proteomes" id="UP001476798">
    <property type="component" value="Unassembled WGS sequence"/>
</dbReference>
<sequence>MRHGLLPEAVSFHLSCLSKIPLIQTNHAPSSSSPRQHTDGSSASLLLVCQKPSQSTEAPPPAEISHQHLGLLQPSVFTSEADVPSFASSDPTAVAMDTASLATVPLQVKEDRRQRYDSVETCMETQSPEEAEPGERRGEELDISFDSQFPDLISDLITEESSPTVAPPLPAPTPTTAMSAAVFPTGVRYVVPPQPSPSSSFLPFPDPLPAASSTRLASITDFSPEWSYPEVRSSLVWVLFRPAAPQIISSEPLEMAGFFKQHRDATSAKDSVVLQLMGTGSLSAAALPFSLQGGVKVLITGPWSEPSGRYSCVFDQSSVPASLIQPGVLRCYCPAHQAGLVCLQVLESGGSVSSSVLFEYRARNASSLPSSQLDWLSLDGQSQFFSPSSFS</sequence>
<feature type="domain" description="IPT/TIG" evidence="3">
    <location>
        <begin position="290"/>
        <end position="360"/>
    </location>
</feature>
<dbReference type="Gene3D" id="2.60.40.10">
    <property type="entry name" value="Immunoglobulins"/>
    <property type="match status" value="1"/>
</dbReference>
<comment type="caution">
    <text evidence="4">The sequence shown here is derived from an EMBL/GenBank/DDBJ whole genome shotgun (WGS) entry which is preliminary data.</text>
</comment>
<dbReference type="Pfam" id="PF01833">
    <property type="entry name" value="TIG"/>
    <property type="match status" value="1"/>
</dbReference>
<dbReference type="PANTHER" id="PTHR23335:SF9">
    <property type="entry name" value="CALMODULIN-BINDING TRANSCRIPTION ACTIVATOR 2"/>
    <property type="match status" value="1"/>
</dbReference>
<name>A0ABV0N572_9TELE</name>
<dbReference type="PANTHER" id="PTHR23335">
    <property type="entry name" value="CALMODULIN-BINDING TRANSCRIPTION ACTIVATOR CAMTA"/>
    <property type="match status" value="1"/>
</dbReference>
<accession>A0ABV0N572</accession>
<evidence type="ECO:0000313" key="4">
    <source>
        <dbReference type="EMBL" id="MEQ2166049.1"/>
    </source>
</evidence>
<keyword evidence="1" id="KW-0040">ANK repeat</keyword>
<keyword evidence="5" id="KW-1185">Reference proteome</keyword>
<evidence type="ECO:0000313" key="5">
    <source>
        <dbReference type="Proteomes" id="UP001476798"/>
    </source>
</evidence>
<dbReference type="InterPro" id="IPR002909">
    <property type="entry name" value="IPT_dom"/>
</dbReference>
<dbReference type="InterPro" id="IPR013783">
    <property type="entry name" value="Ig-like_fold"/>
</dbReference>
<reference evidence="4 5" key="1">
    <citation type="submission" date="2021-06" db="EMBL/GenBank/DDBJ databases">
        <authorList>
            <person name="Palmer J.M."/>
        </authorList>
    </citation>
    <scope>NUCLEOTIDE SEQUENCE [LARGE SCALE GENOMIC DNA]</scope>
    <source>
        <strain evidence="4 5">GA_2019</strain>
        <tissue evidence="4">Muscle</tissue>
    </source>
</reference>
<dbReference type="EMBL" id="JAHRIO010022536">
    <property type="protein sequence ID" value="MEQ2166049.1"/>
    <property type="molecule type" value="Genomic_DNA"/>
</dbReference>
<evidence type="ECO:0000259" key="3">
    <source>
        <dbReference type="Pfam" id="PF01833"/>
    </source>
</evidence>
<organism evidence="4 5">
    <name type="scientific">Goodea atripinnis</name>
    <dbReference type="NCBI Taxonomy" id="208336"/>
    <lineage>
        <taxon>Eukaryota</taxon>
        <taxon>Metazoa</taxon>
        <taxon>Chordata</taxon>
        <taxon>Craniata</taxon>
        <taxon>Vertebrata</taxon>
        <taxon>Euteleostomi</taxon>
        <taxon>Actinopterygii</taxon>
        <taxon>Neopterygii</taxon>
        <taxon>Teleostei</taxon>
        <taxon>Neoteleostei</taxon>
        <taxon>Acanthomorphata</taxon>
        <taxon>Ovalentaria</taxon>
        <taxon>Atherinomorphae</taxon>
        <taxon>Cyprinodontiformes</taxon>
        <taxon>Goodeidae</taxon>
        <taxon>Goodea</taxon>
    </lineage>
</organism>
<dbReference type="InterPro" id="IPR014756">
    <property type="entry name" value="Ig_E-set"/>
</dbReference>
<gene>
    <name evidence="4" type="ORF">GOODEAATRI_023558</name>
</gene>
<feature type="region of interest" description="Disordered" evidence="2">
    <location>
        <begin position="117"/>
        <end position="138"/>
    </location>
</feature>